<reference evidence="1" key="1">
    <citation type="submission" date="2022-04" db="EMBL/GenBank/DDBJ databases">
        <title>Genome of the entomopathogenic fungus Entomophthora muscae.</title>
        <authorList>
            <person name="Elya C."/>
            <person name="Lovett B.R."/>
            <person name="Lee E."/>
            <person name="Macias A.M."/>
            <person name="Hajek A.E."/>
            <person name="De Bivort B.L."/>
            <person name="Kasson M.T."/>
            <person name="De Fine Licht H.H."/>
            <person name="Stajich J.E."/>
        </authorList>
    </citation>
    <scope>NUCLEOTIDE SEQUENCE</scope>
    <source>
        <strain evidence="1">Berkeley</strain>
    </source>
</reference>
<evidence type="ECO:0000313" key="1">
    <source>
        <dbReference type="EMBL" id="KAJ9054340.1"/>
    </source>
</evidence>
<sequence>MFVSSLFLYLVSLVLNVVCSEFYVSQSKILKNHNLEFLDISGIHPSHYYHFKKGDWVGDKKQKWYEERFYYRLSRVDETIIESAPIPVSECIKCPINTSGCLISQRYFPQVTVEKEGNIKIPTELLRYLSRNEISYTAKVPHIINNLTLSSGYAFELTFTPYISFLTAKIELCIPTGDWHWPWQDEDYECSVFYFYQRTPITQKETPAFSSGAFLFRGC</sequence>
<accession>A0ACC2RWI7</accession>
<comment type="caution">
    <text evidence="1">The sequence shown here is derived from an EMBL/GenBank/DDBJ whole genome shotgun (WGS) entry which is preliminary data.</text>
</comment>
<protein>
    <submittedName>
        <fullName evidence="1">Uncharacterized protein</fullName>
    </submittedName>
</protein>
<evidence type="ECO:0000313" key="2">
    <source>
        <dbReference type="Proteomes" id="UP001165960"/>
    </source>
</evidence>
<dbReference type="Proteomes" id="UP001165960">
    <property type="component" value="Unassembled WGS sequence"/>
</dbReference>
<dbReference type="EMBL" id="QTSX02006452">
    <property type="protein sequence ID" value="KAJ9054340.1"/>
    <property type="molecule type" value="Genomic_DNA"/>
</dbReference>
<organism evidence="1 2">
    <name type="scientific">Entomophthora muscae</name>
    <dbReference type="NCBI Taxonomy" id="34485"/>
    <lineage>
        <taxon>Eukaryota</taxon>
        <taxon>Fungi</taxon>
        <taxon>Fungi incertae sedis</taxon>
        <taxon>Zoopagomycota</taxon>
        <taxon>Entomophthoromycotina</taxon>
        <taxon>Entomophthoromycetes</taxon>
        <taxon>Entomophthorales</taxon>
        <taxon>Entomophthoraceae</taxon>
        <taxon>Entomophthora</taxon>
    </lineage>
</organism>
<name>A0ACC2RWI7_9FUNG</name>
<proteinExistence type="predicted"/>
<keyword evidence="2" id="KW-1185">Reference proteome</keyword>
<gene>
    <name evidence="1" type="ORF">DSO57_1015724</name>
</gene>